<feature type="transmembrane region" description="Helical" evidence="2">
    <location>
        <begin position="131"/>
        <end position="151"/>
    </location>
</feature>
<evidence type="ECO:0000256" key="1">
    <source>
        <dbReference type="SAM" id="MobiDB-lite"/>
    </source>
</evidence>
<feature type="region of interest" description="Disordered" evidence="1">
    <location>
        <begin position="1"/>
        <end position="110"/>
    </location>
</feature>
<evidence type="ECO:0000313" key="4">
    <source>
        <dbReference type="Proteomes" id="UP000237144"/>
    </source>
</evidence>
<reference evidence="3 4" key="1">
    <citation type="journal article" date="2018" name="Front. Microbiol.">
        <title>Prospects for Fungal Bioremediation of Acidic Radioactive Waste Sites: Characterization and Genome Sequence of Rhodotorula taiwanensis MD1149.</title>
        <authorList>
            <person name="Tkavc R."/>
            <person name="Matrosova V.Y."/>
            <person name="Grichenko O.E."/>
            <person name="Gostincar C."/>
            <person name="Volpe R.P."/>
            <person name="Klimenkova P."/>
            <person name="Gaidamakova E.K."/>
            <person name="Zhou C.E."/>
            <person name="Stewart B.J."/>
            <person name="Lyman M.G."/>
            <person name="Malfatti S.A."/>
            <person name="Rubinfeld B."/>
            <person name="Courtot M."/>
            <person name="Singh J."/>
            <person name="Dalgard C.L."/>
            <person name="Hamilton T."/>
            <person name="Frey K.G."/>
            <person name="Gunde-Cimerman N."/>
            <person name="Dugan L."/>
            <person name="Daly M.J."/>
        </authorList>
    </citation>
    <scope>NUCLEOTIDE SEQUENCE [LARGE SCALE GENOMIC DNA]</scope>
    <source>
        <strain evidence="3 4">MD1149</strain>
    </source>
</reference>
<dbReference type="OrthoDB" id="2588793at2759"/>
<dbReference type="EMBL" id="PJQD01000023">
    <property type="protein sequence ID" value="POY74526.1"/>
    <property type="molecule type" value="Genomic_DNA"/>
</dbReference>
<feature type="compositionally biased region" description="Polar residues" evidence="1">
    <location>
        <begin position="78"/>
        <end position="90"/>
    </location>
</feature>
<dbReference type="AlphaFoldDB" id="A0A2S5BCL5"/>
<feature type="compositionally biased region" description="Low complexity" evidence="1">
    <location>
        <begin position="55"/>
        <end position="73"/>
    </location>
</feature>
<keyword evidence="2" id="KW-1133">Transmembrane helix</keyword>
<keyword evidence="2" id="KW-0472">Membrane</keyword>
<name>A0A2S5BCL5_9BASI</name>
<feature type="compositionally biased region" description="Basic and acidic residues" evidence="1">
    <location>
        <begin position="99"/>
        <end position="110"/>
    </location>
</feature>
<protein>
    <submittedName>
        <fullName evidence="3">Uncharacterized protein</fullName>
    </submittedName>
</protein>
<comment type="caution">
    <text evidence="3">The sequence shown here is derived from an EMBL/GenBank/DDBJ whole genome shotgun (WGS) entry which is preliminary data.</text>
</comment>
<feature type="region of interest" description="Disordered" evidence="1">
    <location>
        <begin position="481"/>
        <end position="511"/>
    </location>
</feature>
<dbReference type="Proteomes" id="UP000237144">
    <property type="component" value="Unassembled WGS sequence"/>
</dbReference>
<dbReference type="STRING" id="741276.A0A2S5BCL5"/>
<feature type="compositionally biased region" description="Polar residues" evidence="1">
    <location>
        <begin position="1"/>
        <end position="16"/>
    </location>
</feature>
<gene>
    <name evidence="3" type="ORF">BMF94_2286</name>
</gene>
<proteinExistence type="predicted"/>
<keyword evidence="2" id="KW-0812">Transmembrane</keyword>
<evidence type="ECO:0000256" key="2">
    <source>
        <dbReference type="SAM" id="Phobius"/>
    </source>
</evidence>
<organism evidence="3 4">
    <name type="scientific">Rhodotorula taiwanensis</name>
    <dbReference type="NCBI Taxonomy" id="741276"/>
    <lineage>
        <taxon>Eukaryota</taxon>
        <taxon>Fungi</taxon>
        <taxon>Dikarya</taxon>
        <taxon>Basidiomycota</taxon>
        <taxon>Pucciniomycotina</taxon>
        <taxon>Microbotryomycetes</taxon>
        <taxon>Sporidiobolales</taxon>
        <taxon>Sporidiobolaceae</taxon>
        <taxon>Rhodotorula</taxon>
    </lineage>
</organism>
<keyword evidence="4" id="KW-1185">Reference proteome</keyword>
<evidence type="ECO:0000313" key="3">
    <source>
        <dbReference type="EMBL" id="POY74526.1"/>
    </source>
</evidence>
<accession>A0A2S5BCL5</accession>
<feature type="compositionally biased region" description="Basic and acidic residues" evidence="1">
    <location>
        <begin position="41"/>
        <end position="52"/>
    </location>
</feature>
<sequence length="590" mass="65121">MASTEESGQQPATVLTANGPPRSRPGPQVPSCDTEAIQQWRDGRIALDHRTEAASPSLSSSSMSTPPSSSPTLVALTYSPTAASTLTRSTGRTKRLKKHSSEATGRDKIGEPCSASFAASSLHSSHKQRVFLIKVSGIAILGLVLLLVITAHSSVRVWWLGGSEFSAQQMSCPNPYAAPGRLEHSSRWPDATRWRPFDSDCRPPPFLATLRAGMARRPSYNNEPKPLGLPLAPTLATRGRLALPWVADKTIVLIGDHVERVHVADLCRYIGGQYGVIDEVHPLSPPPFVNGIDEKWRILQASVSNETRPTVCFQPDYGLTIVNIFHYGLPNRVEFERETLFADAHYYPPASLQDRLDGILAPLLDRLERPKPDLVEFASGFWDLRHFAAIDGRFGLPLDTEVSEERLFWYARRLIQAFSDIATLFPSTLILWRPLYTTPQFGWAHPVRAAVIEQLARQAVTALNESSSFAAAEASLLRGLREGSSGAGERDRTARPRRSGKAFAGRLKSPEKGSKAGFLKLVKERIGTWDRLHNAQQPAGSGKSIRGLLRINEWSTVLRGRERLEANPGSFVWADILLFELWRTSGEPPK</sequence>